<evidence type="ECO:0000313" key="3">
    <source>
        <dbReference type="Proteomes" id="UP000572680"/>
    </source>
</evidence>
<keyword evidence="3" id="KW-1185">Reference proteome</keyword>
<dbReference type="Proteomes" id="UP000572680">
    <property type="component" value="Unassembled WGS sequence"/>
</dbReference>
<dbReference type="Gene3D" id="3.10.180.10">
    <property type="entry name" value="2,3-Dihydroxybiphenyl 1,2-Dioxygenase, domain 1"/>
    <property type="match status" value="1"/>
</dbReference>
<protein>
    <recommendedName>
        <fullName evidence="4">Bleomycin resistance protein</fullName>
    </recommendedName>
</protein>
<evidence type="ECO:0008006" key="4">
    <source>
        <dbReference type="Google" id="ProtNLM"/>
    </source>
</evidence>
<dbReference type="AlphaFoldDB" id="A0A7W3QKI6"/>
<reference evidence="2 3" key="1">
    <citation type="submission" date="2020-08" db="EMBL/GenBank/DDBJ databases">
        <title>Genomic Encyclopedia of Type Strains, Phase IV (KMG-IV): sequencing the most valuable type-strain genomes for metagenomic binning, comparative biology and taxonomic classification.</title>
        <authorList>
            <person name="Goeker M."/>
        </authorList>
    </citation>
    <scope>NUCLEOTIDE SEQUENCE [LARGE SCALE GENOMIC DNA]</scope>
    <source>
        <strain evidence="2 3">DSM 44197</strain>
    </source>
</reference>
<dbReference type="CDD" id="cd08349">
    <property type="entry name" value="BLMA_like"/>
    <property type="match status" value="1"/>
</dbReference>
<accession>A0A7W3QKI6</accession>
<sequence>MGEKTIPIFPCRSVDAIEEFYAALGFETTFKQKSPNPFVEVSRGELILQFFGLKKYDPAASMHMCYVITDDVDTLYEAFRSGLKASLGRVPTRGLPRIGALKDMTYGVRQFLLTDTDGNQLRIGMPISGDFAHAPVPKEPVARALHLAMQMLDSKEDLRSATTILDRLLDSDHPMTAPERLKALVMRADLAIRDDDAARARALLDEARALPLTDGDRAEAGDLFRRMEDLDEAAAS</sequence>
<dbReference type="InterPro" id="IPR029068">
    <property type="entry name" value="Glyas_Bleomycin-R_OHBP_Dase"/>
</dbReference>
<proteinExistence type="predicted"/>
<keyword evidence="1" id="KW-0046">Antibiotic resistance</keyword>
<dbReference type="InterPro" id="IPR000335">
    <property type="entry name" value="Bleomycin-R"/>
</dbReference>
<dbReference type="GO" id="GO:0046677">
    <property type="term" value="P:response to antibiotic"/>
    <property type="evidence" value="ECO:0007669"/>
    <property type="project" value="UniProtKB-KW"/>
</dbReference>
<evidence type="ECO:0000256" key="1">
    <source>
        <dbReference type="ARBA" id="ARBA00023251"/>
    </source>
</evidence>
<dbReference type="SUPFAM" id="SSF54593">
    <property type="entry name" value="Glyoxalase/Bleomycin resistance protein/Dihydroxybiphenyl dioxygenase"/>
    <property type="match status" value="1"/>
</dbReference>
<organism evidence="2 3">
    <name type="scientific">Actinomadura namibiensis</name>
    <dbReference type="NCBI Taxonomy" id="182080"/>
    <lineage>
        <taxon>Bacteria</taxon>
        <taxon>Bacillati</taxon>
        <taxon>Actinomycetota</taxon>
        <taxon>Actinomycetes</taxon>
        <taxon>Streptosporangiales</taxon>
        <taxon>Thermomonosporaceae</taxon>
        <taxon>Actinomadura</taxon>
    </lineage>
</organism>
<comment type="caution">
    <text evidence="2">The sequence shown here is derived from an EMBL/GenBank/DDBJ whole genome shotgun (WGS) entry which is preliminary data.</text>
</comment>
<dbReference type="RefSeq" id="WP_182842874.1">
    <property type="nucleotide sequence ID" value="NZ_BAAALP010000002.1"/>
</dbReference>
<gene>
    <name evidence="2" type="ORF">HNR61_002070</name>
</gene>
<name>A0A7W3QKI6_ACTNM</name>
<evidence type="ECO:0000313" key="2">
    <source>
        <dbReference type="EMBL" id="MBA8950457.1"/>
    </source>
</evidence>
<dbReference type="EMBL" id="JACJIA010000002">
    <property type="protein sequence ID" value="MBA8950457.1"/>
    <property type="molecule type" value="Genomic_DNA"/>
</dbReference>